<dbReference type="RefSeq" id="WP_251495378.1">
    <property type="nucleotide sequence ID" value="NZ_CAJSLV010000074.1"/>
</dbReference>
<keyword evidence="2 4" id="KW-0238">DNA-binding</keyword>
<evidence type="ECO:0000256" key="3">
    <source>
        <dbReference type="ARBA" id="ARBA00023163"/>
    </source>
</evidence>
<dbReference type="PRINTS" id="PR00455">
    <property type="entry name" value="HTHTETR"/>
</dbReference>
<comment type="caution">
    <text evidence="7">The sequence shown here is derived from an EMBL/GenBank/DDBJ whole genome shotgun (WGS) entry which is preliminary data.</text>
</comment>
<dbReference type="PANTHER" id="PTHR47506">
    <property type="entry name" value="TRANSCRIPTIONAL REGULATORY PROTEIN"/>
    <property type="match status" value="1"/>
</dbReference>
<accession>A0A9W4DWA3</accession>
<feature type="region of interest" description="Disordered" evidence="5">
    <location>
        <begin position="1"/>
        <end position="26"/>
    </location>
</feature>
<dbReference type="SUPFAM" id="SSF48498">
    <property type="entry name" value="Tetracyclin repressor-like, C-terminal domain"/>
    <property type="match status" value="1"/>
</dbReference>
<organism evidence="7 8">
    <name type="scientific">Actinacidiphila cocklensis</name>
    <dbReference type="NCBI Taxonomy" id="887465"/>
    <lineage>
        <taxon>Bacteria</taxon>
        <taxon>Bacillati</taxon>
        <taxon>Actinomycetota</taxon>
        <taxon>Actinomycetes</taxon>
        <taxon>Kitasatosporales</taxon>
        <taxon>Streptomycetaceae</taxon>
        <taxon>Actinacidiphila</taxon>
    </lineage>
</organism>
<evidence type="ECO:0000256" key="5">
    <source>
        <dbReference type="SAM" id="MobiDB-lite"/>
    </source>
</evidence>
<dbReference type="Pfam" id="PF00440">
    <property type="entry name" value="TetR_N"/>
    <property type="match status" value="1"/>
</dbReference>
<dbReference type="SUPFAM" id="SSF46689">
    <property type="entry name" value="Homeodomain-like"/>
    <property type="match status" value="1"/>
</dbReference>
<dbReference type="PROSITE" id="PS50977">
    <property type="entry name" value="HTH_TETR_2"/>
    <property type="match status" value="1"/>
</dbReference>
<proteinExistence type="predicted"/>
<sequence>MATTAKQSPPAREPSSAGNAAKASSRERLLDASSALSYRQGVGVGIDALCKAAGVSKRSMYQLFAGKDDMLAAALDRSAAGYQALVLPPPDGPGAPRDRLLHVFERLEQTALSPDYRGCPFLAAQVELKDPEHPASVVAARGKQVLTDFFRAEAVRGGAAEPDLLARQLTLVFDGASARAGIGADTLEGLAVTTAAALIDAAGIAG</sequence>
<dbReference type="InterPro" id="IPR009057">
    <property type="entry name" value="Homeodomain-like_sf"/>
</dbReference>
<gene>
    <name evidence="7" type="ORF">SCOCK_430051</name>
</gene>
<dbReference type="GO" id="GO:0003677">
    <property type="term" value="F:DNA binding"/>
    <property type="evidence" value="ECO:0007669"/>
    <property type="project" value="UniProtKB-UniRule"/>
</dbReference>
<evidence type="ECO:0000256" key="4">
    <source>
        <dbReference type="PROSITE-ProRule" id="PRU00335"/>
    </source>
</evidence>
<protein>
    <submittedName>
        <fullName evidence="7">Transcriptional regulator, TetR family</fullName>
    </submittedName>
</protein>
<dbReference type="AlphaFoldDB" id="A0A9W4DWA3"/>
<feature type="DNA-binding region" description="H-T-H motif" evidence="4">
    <location>
        <begin position="45"/>
        <end position="64"/>
    </location>
</feature>
<evidence type="ECO:0000313" key="8">
    <source>
        <dbReference type="Proteomes" id="UP001152519"/>
    </source>
</evidence>
<evidence type="ECO:0000256" key="2">
    <source>
        <dbReference type="ARBA" id="ARBA00023125"/>
    </source>
</evidence>
<dbReference type="EMBL" id="CAJSLV010000074">
    <property type="protein sequence ID" value="CAG6396629.1"/>
    <property type="molecule type" value="Genomic_DNA"/>
</dbReference>
<keyword evidence="3" id="KW-0804">Transcription</keyword>
<evidence type="ECO:0000259" key="6">
    <source>
        <dbReference type="PROSITE" id="PS50977"/>
    </source>
</evidence>
<reference evidence="7" key="1">
    <citation type="submission" date="2021-05" db="EMBL/GenBank/DDBJ databases">
        <authorList>
            <person name="Arsene-Ploetze F."/>
        </authorList>
    </citation>
    <scope>NUCLEOTIDE SEQUENCE</scope>
    <source>
        <strain evidence="7">DSM 42138</strain>
    </source>
</reference>
<keyword evidence="8" id="KW-1185">Reference proteome</keyword>
<dbReference type="Gene3D" id="1.10.357.10">
    <property type="entry name" value="Tetracycline Repressor, domain 2"/>
    <property type="match status" value="1"/>
</dbReference>
<dbReference type="Proteomes" id="UP001152519">
    <property type="component" value="Unassembled WGS sequence"/>
</dbReference>
<keyword evidence="1" id="KW-0805">Transcription regulation</keyword>
<feature type="domain" description="HTH tetR-type" evidence="6">
    <location>
        <begin position="23"/>
        <end position="82"/>
    </location>
</feature>
<evidence type="ECO:0000256" key="1">
    <source>
        <dbReference type="ARBA" id="ARBA00023015"/>
    </source>
</evidence>
<dbReference type="InterPro" id="IPR001647">
    <property type="entry name" value="HTH_TetR"/>
</dbReference>
<dbReference type="PANTHER" id="PTHR47506:SF1">
    <property type="entry name" value="HTH-TYPE TRANSCRIPTIONAL REGULATOR YJDC"/>
    <property type="match status" value="1"/>
</dbReference>
<evidence type="ECO:0000313" key="7">
    <source>
        <dbReference type="EMBL" id="CAG6396629.1"/>
    </source>
</evidence>
<dbReference type="InterPro" id="IPR036271">
    <property type="entry name" value="Tet_transcr_reg_TetR-rel_C_sf"/>
</dbReference>
<name>A0A9W4DWA3_9ACTN</name>